<dbReference type="AlphaFoldDB" id="A0AAU9J884"/>
<gene>
    <name evidence="1" type="ORF">BSTOLATCC_MIC26377</name>
</gene>
<keyword evidence="2" id="KW-1185">Reference proteome</keyword>
<comment type="caution">
    <text evidence="1">The sequence shown here is derived from an EMBL/GenBank/DDBJ whole genome shotgun (WGS) entry which is preliminary data.</text>
</comment>
<reference evidence="1" key="1">
    <citation type="submission" date="2021-09" db="EMBL/GenBank/DDBJ databases">
        <authorList>
            <consortium name="AG Swart"/>
            <person name="Singh M."/>
            <person name="Singh A."/>
            <person name="Seah K."/>
            <person name="Emmerich C."/>
        </authorList>
    </citation>
    <scope>NUCLEOTIDE SEQUENCE</scope>
    <source>
        <strain evidence="1">ATCC30299</strain>
    </source>
</reference>
<evidence type="ECO:0000313" key="2">
    <source>
        <dbReference type="Proteomes" id="UP001162131"/>
    </source>
</evidence>
<protein>
    <submittedName>
        <fullName evidence="1">Uncharacterized protein</fullName>
    </submittedName>
</protein>
<dbReference type="EMBL" id="CAJZBQ010000025">
    <property type="protein sequence ID" value="CAG9320462.1"/>
    <property type="molecule type" value="Genomic_DNA"/>
</dbReference>
<name>A0AAU9J884_9CILI</name>
<proteinExistence type="predicted"/>
<evidence type="ECO:0000313" key="1">
    <source>
        <dbReference type="EMBL" id="CAG9320462.1"/>
    </source>
</evidence>
<accession>A0AAU9J884</accession>
<dbReference type="Proteomes" id="UP001162131">
    <property type="component" value="Unassembled WGS sequence"/>
</dbReference>
<sequence>MQNRLKDTAYAKMIYESNYENLFEWTSIGSTNFQYFWILRFRASYNGSIYFILYEDLFRFDLKAKKLEETSHIEHEINE</sequence>
<organism evidence="1 2">
    <name type="scientific">Blepharisma stoltei</name>
    <dbReference type="NCBI Taxonomy" id="1481888"/>
    <lineage>
        <taxon>Eukaryota</taxon>
        <taxon>Sar</taxon>
        <taxon>Alveolata</taxon>
        <taxon>Ciliophora</taxon>
        <taxon>Postciliodesmatophora</taxon>
        <taxon>Heterotrichea</taxon>
        <taxon>Heterotrichida</taxon>
        <taxon>Blepharismidae</taxon>
        <taxon>Blepharisma</taxon>
    </lineage>
</organism>